<comment type="caution">
    <text evidence="1">The sequence shown here is derived from an EMBL/GenBank/DDBJ whole genome shotgun (WGS) entry which is preliminary data.</text>
</comment>
<sequence>MYPATGNGTLVVDVVVNNVPIDVDVSVLIDVDVSVLIDVDVEVSVSVTTVQPMLLISCSPSHL</sequence>
<reference evidence="1 2" key="1">
    <citation type="submission" date="2023-06" db="EMBL/GenBank/DDBJ databases">
        <title>Black Yeasts Isolated from many extreme environments.</title>
        <authorList>
            <person name="Coleine C."/>
            <person name="Stajich J.E."/>
            <person name="Selbmann L."/>
        </authorList>
    </citation>
    <scope>NUCLEOTIDE SEQUENCE [LARGE SCALE GENOMIC DNA]</scope>
    <source>
        <strain evidence="1 2">CCFEE 5887</strain>
    </source>
</reference>
<gene>
    <name evidence="1" type="ORF">LTR25_005050</name>
</gene>
<evidence type="ECO:0000313" key="2">
    <source>
        <dbReference type="Proteomes" id="UP001345827"/>
    </source>
</evidence>
<keyword evidence="2" id="KW-1185">Reference proteome</keyword>
<dbReference type="EMBL" id="JAXLQG010000007">
    <property type="protein sequence ID" value="KAK5537798.1"/>
    <property type="molecule type" value="Genomic_DNA"/>
</dbReference>
<protein>
    <submittedName>
        <fullName evidence="1">Uncharacterized protein</fullName>
    </submittedName>
</protein>
<name>A0AAV9QCH9_9PEZI</name>
<dbReference type="AlphaFoldDB" id="A0AAV9QCH9"/>
<dbReference type="Proteomes" id="UP001345827">
    <property type="component" value="Unassembled WGS sequence"/>
</dbReference>
<organism evidence="1 2">
    <name type="scientific">Vermiconidia calcicola</name>
    <dbReference type="NCBI Taxonomy" id="1690605"/>
    <lineage>
        <taxon>Eukaryota</taxon>
        <taxon>Fungi</taxon>
        <taxon>Dikarya</taxon>
        <taxon>Ascomycota</taxon>
        <taxon>Pezizomycotina</taxon>
        <taxon>Dothideomycetes</taxon>
        <taxon>Dothideomycetidae</taxon>
        <taxon>Mycosphaerellales</taxon>
        <taxon>Extremaceae</taxon>
        <taxon>Vermiconidia</taxon>
    </lineage>
</organism>
<accession>A0AAV9QCH9</accession>
<evidence type="ECO:0000313" key="1">
    <source>
        <dbReference type="EMBL" id="KAK5537798.1"/>
    </source>
</evidence>
<proteinExistence type="predicted"/>